<dbReference type="OrthoDB" id="8478864at2"/>
<organism evidence="11 12">
    <name type="scientific">Actinacidiphila guanduensis</name>
    <dbReference type="NCBI Taxonomy" id="310781"/>
    <lineage>
        <taxon>Bacteria</taxon>
        <taxon>Bacillati</taxon>
        <taxon>Actinomycetota</taxon>
        <taxon>Actinomycetes</taxon>
        <taxon>Kitasatosporales</taxon>
        <taxon>Streptomycetaceae</taxon>
        <taxon>Actinacidiphila</taxon>
    </lineage>
</organism>
<dbReference type="Pfam" id="PF21694">
    <property type="entry name" value="DNA_pol3_delta_C"/>
    <property type="match status" value="1"/>
</dbReference>
<dbReference type="SUPFAM" id="SSF52540">
    <property type="entry name" value="P-loop containing nucleoside triphosphate hydrolases"/>
    <property type="match status" value="1"/>
</dbReference>
<dbReference type="SUPFAM" id="SSF48019">
    <property type="entry name" value="post-AAA+ oligomerization domain-like"/>
    <property type="match status" value="1"/>
</dbReference>
<evidence type="ECO:0000313" key="11">
    <source>
        <dbReference type="EMBL" id="SDO10871.1"/>
    </source>
</evidence>
<dbReference type="EMBL" id="FNIE01000007">
    <property type="protein sequence ID" value="SDO10871.1"/>
    <property type="molecule type" value="Genomic_DNA"/>
</dbReference>
<name>A0A1H0GW41_9ACTN</name>
<keyword evidence="12" id="KW-1185">Reference proteome</keyword>
<evidence type="ECO:0000256" key="8">
    <source>
        <dbReference type="ARBA" id="ARBA00049244"/>
    </source>
</evidence>
<dbReference type="InterPro" id="IPR027417">
    <property type="entry name" value="P-loop_NTPase"/>
</dbReference>
<dbReference type="GO" id="GO:0006261">
    <property type="term" value="P:DNA-templated DNA replication"/>
    <property type="evidence" value="ECO:0007669"/>
    <property type="project" value="TreeGrafter"/>
</dbReference>
<dbReference type="EC" id="2.7.7.7" evidence="1"/>
<keyword evidence="5" id="KW-0235">DNA replication</keyword>
<evidence type="ECO:0000256" key="1">
    <source>
        <dbReference type="ARBA" id="ARBA00012417"/>
    </source>
</evidence>
<evidence type="ECO:0000256" key="6">
    <source>
        <dbReference type="ARBA" id="ARBA00022932"/>
    </source>
</evidence>
<evidence type="ECO:0000256" key="2">
    <source>
        <dbReference type="ARBA" id="ARBA00017703"/>
    </source>
</evidence>
<dbReference type="PANTHER" id="PTHR34388:SF1">
    <property type="entry name" value="DNA POLYMERASE III SUBUNIT DELTA"/>
    <property type="match status" value="1"/>
</dbReference>
<accession>A0A1H0GW41</accession>
<keyword evidence="3" id="KW-0808">Transferase</keyword>
<dbReference type="InterPro" id="IPR005790">
    <property type="entry name" value="DNA_polIII_delta"/>
</dbReference>
<dbReference type="Gene3D" id="1.20.272.10">
    <property type="match status" value="1"/>
</dbReference>
<dbReference type="RefSeq" id="WP_093785464.1">
    <property type="nucleotide sequence ID" value="NZ_FNIE01000007.1"/>
</dbReference>
<reference evidence="11 12" key="1">
    <citation type="submission" date="2016-10" db="EMBL/GenBank/DDBJ databases">
        <authorList>
            <person name="de Groot N.N."/>
        </authorList>
    </citation>
    <scope>NUCLEOTIDE SEQUENCE [LARGE SCALE GENOMIC DNA]</scope>
    <source>
        <strain evidence="11 12">CGMCC 4.2022</strain>
    </source>
</reference>
<dbReference type="NCBIfam" id="TIGR01128">
    <property type="entry name" value="holA"/>
    <property type="match status" value="1"/>
</dbReference>
<protein>
    <recommendedName>
        <fullName evidence="2">DNA polymerase III subunit delta</fullName>
        <ecNumber evidence="1">2.7.7.7</ecNumber>
    </recommendedName>
</protein>
<keyword evidence="6" id="KW-0239">DNA-directed DNA polymerase</keyword>
<evidence type="ECO:0000259" key="9">
    <source>
        <dbReference type="Pfam" id="PF06144"/>
    </source>
</evidence>
<dbReference type="GO" id="GO:0003677">
    <property type="term" value="F:DNA binding"/>
    <property type="evidence" value="ECO:0007669"/>
    <property type="project" value="InterPro"/>
</dbReference>
<dbReference type="Pfam" id="PF06144">
    <property type="entry name" value="DNA_pol3_delta"/>
    <property type="match status" value="1"/>
</dbReference>
<proteinExistence type="inferred from homology"/>
<dbReference type="Gene3D" id="3.40.50.300">
    <property type="entry name" value="P-loop containing nucleotide triphosphate hydrolases"/>
    <property type="match status" value="1"/>
</dbReference>
<feature type="domain" description="DNA polymerase III delta subunit-like C-terminal" evidence="10">
    <location>
        <begin position="203"/>
        <end position="318"/>
    </location>
</feature>
<feature type="domain" description="DNA polymerase III delta N-terminal" evidence="9">
    <location>
        <begin position="18"/>
        <end position="107"/>
    </location>
</feature>
<dbReference type="GO" id="GO:0009360">
    <property type="term" value="C:DNA polymerase III complex"/>
    <property type="evidence" value="ECO:0007669"/>
    <property type="project" value="InterPro"/>
</dbReference>
<comment type="catalytic activity">
    <reaction evidence="8">
        <text>DNA(n) + a 2'-deoxyribonucleoside 5'-triphosphate = DNA(n+1) + diphosphate</text>
        <dbReference type="Rhea" id="RHEA:22508"/>
        <dbReference type="Rhea" id="RHEA-COMP:17339"/>
        <dbReference type="Rhea" id="RHEA-COMP:17340"/>
        <dbReference type="ChEBI" id="CHEBI:33019"/>
        <dbReference type="ChEBI" id="CHEBI:61560"/>
        <dbReference type="ChEBI" id="CHEBI:173112"/>
        <dbReference type="EC" id="2.7.7.7"/>
    </reaction>
</comment>
<dbReference type="Proteomes" id="UP000199341">
    <property type="component" value="Unassembled WGS sequence"/>
</dbReference>
<evidence type="ECO:0000313" key="12">
    <source>
        <dbReference type="Proteomes" id="UP000199341"/>
    </source>
</evidence>
<evidence type="ECO:0000256" key="5">
    <source>
        <dbReference type="ARBA" id="ARBA00022705"/>
    </source>
</evidence>
<evidence type="ECO:0000256" key="4">
    <source>
        <dbReference type="ARBA" id="ARBA00022695"/>
    </source>
</evidence>
<evidence type="ECO:0000256" key="7">
    <source>
        <dbReference type="ARBA" id="ARBA00034754"/>
    </source>
</evidence>
<dbReference type="STRING" id="310781.SAMN05216259_107294"/>
<comment type="similarity">
    <text evidence="7">Belongs to the DNA polymerase HolA subunit family.</text>
</comment>
<sequence length="328" mass="34021">MARKTAPDDLLAPVTLAVGQEDLLLDRAVREVVTAARAADADTDVRELAADALQPGTLAEVTSPSLFAERKVLVVRGAQDLSADAVKDVKAYLAAPVEEVVLVLLHAGGAKGKALLDAARKAGAREVACPKMTKPADRLAFVRQEFRTLGRSATPEAAQALVDALGGDLRELASACAQLTADVDGTIDVGVVARYYTGRAEATGFEVADLAVTGRAAEALERLRWAISVGQPLPGITFALASGVRAIGKLAAAPRGANPGQLARDLGMPPWKIDRVRQQMRGWSPDGVSVALRAVAEADAAVKGGGADPAYALEKAVVAIARAARTRS</sequence>
<dbReference type="PANTHER" id="PTHR34388">
    <property type="entry name" value="DNA POLYMERASE III SUBUNIT DELTA"/>
    <property type="match status" value="1"/>
</dbReference>
<evidence type="ECO:0000256" key="3">
    <source>
        <dbReference type="ARBA" id="ARBA00022679"/>
    </source>
</evidence>
<dbReference type="InterPro" id="IPR010372">
    <property type="entry name" value="DNA_pol3_delta_N"/>
</dbReference>
<keyword evidence="4" id="KW-0548">Nucleotidyltransferase</keyword>
<evidence type="ECO:0000259" key="10">
    <source>
        <dbReference type="Pfam" id="PF21694"/>
    </source>
</evidence>
<dbReference type="InterPro" id="IPR048466">
    <property type="entry name" value="DNA_pol3_delta-like_C"/>
</dbReference>
<dbReference type="GO" id="GO:0003887">
    <property type="term" value="F:DNA-directed DNA polymerase activity"/>
    <property type="evidence" value="ECO:0007669"/>
    <property type="project" value="UniProtKB-KW"/>
</dbReference>
<dbReference type="AlphaFoldDB" id="A0A1H0GW41"/>
<gene>
    <name evidence="11" type="ORF">SAMN05216259_107294</name>
</gene>
<dbReference type="InterPro" id="IPR008921">
    <property type="entry name" value="DNA_pol3_clamp-load_cplx_C"/>
</dbReference>